<protein>
    <submittedName>
        <fullName evidence="1">Uncharacterized protein</fullName>
    </submittedName>
</protein>
<reference evidence="1 2" key="1">
    <citation type="journal article" date="2022" name="bioRxiv">
        <title>The genome of the oomycete Peronosclerospora sorghi, a cosmopolitan pathogen of maize and sorghum, is inflated with dispersed pseudogenes.</title>
        <authorList>
            <person name="Fletcher K."/>
            <person name="Martin F."/>
            <person name="Isakeit T."/>
            <person name="Cavanaugh K."/>
            <person name="Magill C."/>
            <person name="Michelmore R."/>
        </authorList>
    </citation>
    <scope>NUCLEOTIDE SEQUENCE [LARGE SCALE GENOMIC DNA]</scope>
    <source>
        <strain evidence="1">P6</strain>
    </source>
</reference>
<gene>
    <name evidence="1" type="ORF">PsorP6_017729</name>
</gene>
<proteinExistence type="predicted"/>
<accession>A0ACC0WLJ8</accession>
<comment type="caution">
    <text evidence="1">The sequence shown here is derived from an EMBL/GenBank/DDBJ whole genome shotgun (WGS) entry which is preliminary data.</text>
</comment>
<dbReference type="EMBL" id="CM047590">
    <property type="protein sequence ID" value="KAI9919634.1"/>
    <property type="molecule type" value="Genomic_DNA"/>
</dbReference>
<name>A0ACC0WLJ8_9STRA</name>
<organism evidence="1 2">
    <name type="scientific">Peronosclerospora sorghi</name>
    <dbReference type="NCBI Taxonomy" id="230839"/>
    <lineage>
        <taxon>Eukaryota</taxon>
        <taxon>Sar</taxon>
        <taxon>Stramenopiles</taxon>
        <taxon>Oomycota</taxon>
        <taxon>Peronosporomycetes</taxon>
        <taxon>Peronosporales</taxon>
        <taxon>Peronosporaceae</taxon>
        <taxon>Peronosclerospora</taxon>
    </lineage>
</organism>
<sequence length="395" mass="44318">MSEKTRVGPFPPLHLPPMLAAELETLSQKLVVRNVETYESFLLDNHSRIDETRWKYVASKDELRAYSEDARGVEPLHRYHAETPVTDLPVVLVAGTVVGNVDDLMYALVCPTTEHMRIRAAYSIADIHGSCVLANVVNPTPETPFTSICIKWIEVQVPLAMRPVAKHRDFVYIETTGIERLRNGERVGYRILHSVQFPETPPLPTHYRGNCSICTIYRQRTTNVTDVFMKGVFNPAGGLVRTLVIRSAARLMLSISKDIHCSNMKKLAWAVRRRYSSITSSSSSDSTVESSSVPVEDKSCASCGKKPSVFVQAAGLTTRGSKLMKKKMHCKICTRYMCEDCREQHKIAFYLPDARVKQRSVTICRTCEMNTVSKSASDICQDEIAHHDHSNAALE</sequence>
<evidence type="ECO:0000313" key="1">
    <source>
        <dbReference type="EMBL" id="KAI9919634.1"/>
    </source>
</evidence>
<evidence type="ECO:0000313" key="2">
    <source>
        <dbReference type="Proteomes" id="UP001163321"/>
    </source>
</evidence>
<keyword evidence="2" id="KW-1185">Reference proteome</keyword>
<dbReference type="Proteomes" id="UP001163321">
    <property type="component" value="Chromosome 11"/>
</dbReference>